<keyword evidence="1" id="KW-0808">Transferase</keyword>
<gene>
    <name evidence="1" type="ORF">AG1IA_05964</name>
</gene>
<comment type="caution">
    <text evidence="1">The sequence shown here is derived from an EMBL/GenBank/DDBJ whole genome shotgun (WGS) entry which is preliminary data.</text>
</comment>
<evidence type="ECO:0000313" key="1">
    <source>
        <dbReference type="EMBL" id="ELU40005.1"/>
    </source>
</evidence>
<dbReference type="OrthoDB" id="346907at2759"/>
<name>L8WPS3_THACA</name>
<keyword evidence="1" id="KW-0418">Kinase</keyword>
<organism evidence="1 2">
    <name type="scientific">Thanatephorus cucumeris (strain AG1-IA)</name>
    <name type="common">Rice sheath blight fungus</name>
    <name type="synonym">Rhizoctonia solani</name>
    <dbReference type="NCBI Taxonomy" id="983506"/>
    <lineage>
        <taxon>Eukaryota</taxon>
        <taxon>Fungi</taxon>
        <taxon>Dikarya</taxon>
        <taxon>Basidiomycota</taxon>
        <taxon>Agaricomycotina</taxon>
        <taxon>Agaricomycetes</taxon>
        <taxon>Cantharellales</taxon>
        <taxon>Ceratobasidiaceae</taxon>
        <taxon>Rhizoctonia</taxon>
        <taxon>Rhizoctonia solani AG-1</taxon>
    </lineage>
</organism>
<protein>
    <submittedName>
        <fullName evidence="1">Protein tyrosine kinase domain-containing protein</fullName>
    </submittedName>
</protein>
<dbReference type="HOGENOM" id="CLU_2251863_0_0_1"/>
<reference evidence="1 2" key="1">
    <citation type="journal article" date="2013" name="Nat. Commun.">
        <title>The evolution and pathogenic mechanisms of the rice sheath blight pathogen.</title>
        <authorList>
            <person name="Zheng A."/>
            <person name="Lin R."/>
            <person name="Xu L."/>
            <person name="Qin P."/>
            <person name="Tang C."/>
            <person name="Ai P."/>
            <person name="Zhang D."/>
            <person name="Liu Y."/>
            <person name="Sun Z."/>
            <person name="Feng H."/>
            <person name="Wang Y."/>
            <person name="Chen Y."/>
            <person name="Liang X."/>
            <person name="Fu R."/>
            <person name="Li Q."/>
            <person name="Zhang J."/>
            <person name="Yu X."/>
            <person name="Xie Z."/>
            <person name="Ding L."/>
            <person name="Guan P."/>
            <person name="Tang J."/>
            <person name="Liang Y."/>
            <person name="Wang S."/>
            <person name="Deng Q."/>
            <person name="Li S."/>
            <person name="Zhu J."/>
            <person name="Wang L."/>
            <person name="Liu H."/>
            <person name="Li P."/>
        </authorList>
    </citation>
    <scope>NUCLEOTIDE SEQUENCE [LARGE SCALE GENOMIC DNA]</scope>
    <source>
        <strain evidence="2">AG-1 IA</strain>
    </source>
</reference>
<dbReference type="EMBL" id="AFRT01001543">
    <property type="protein sequence ID" value="ELU40005.1"/>
    <property type="molecule type" value="Genomic_DNA"/>
</dbReference>
<evidence type="ECO:0000313" key="2">
    <source>
        <dbReference type="Proteomes" id="UP000011668"/>
    </source>
</evidence>
<sequence>MAVVLHVCKRGSQHKRSKNIPQNSRDGDKLWSLLTICWSFEPEARPTAVEIGAINGYLRRAATSTTLWHSKLQPLNISSSSASFFLVQEIGHLFMPASYLGNIV</sequence>
<accession>L8WPS3</accession>
<dbReference type="Proteomes" id="UP000011668">
    <property type="component" value="Unassembled WGS sequence"/>
</dbReference>
<dbReference type="AlphaFoldDB" id="L8WPS3"/>
<proteinExistence type="predicted"/>
<dbReference type="GO" id="GO:0016301">
    <property type="term" value="F:kinase activity"/>
    <property type="evidence" value="ECO:0007669"/>
    <property type="project" value="UniProtKB-KW"/>
</dbReference>
<keyword evidence="2" id="KW-1185">Reference proteome</keyword>